<dbReference type="EnsemblMetazoa" id="GPAI018110-RA">
    <property type="protein sequence ID" value="GPAI018110-PA"/>
    <property type="gene ID" value="GPAI018110"/>
</dbReference>
<keyword evidence="1" id="KW-1133">Transmembrane helix</keyword>
<name>A0A1A9ZL77_GLOPL</name>
<accession>A0A1A9ZL77</accession>
<evidence type="ECO:0000313" key="2">
    <source>
        <dbReference type="EnsemblMetazoa" id="GPAI018110-PA"/>
    </source>
</evidence>
<reference evidence="2" key="2">
    <citation type="submission" date="2020-05" db="UniProtKB">
        <authorList>
            <consortium name="EnsemblMetazoa"/>
        </authorList>
    </citation>
    <scope>IDENTIFICATION</scope>
    <source>
        <strain evidence="2">IAEA</strain>
    </source>
</reference>
<keyword evidence="3" id="KW-1185">Reference proteome</keyword>
<sequence>MAVIISQLVSTDIKPLVPQDVQGMVSYCLNVNNIKTTILNVIVPQAIVSGEVGANAGIIMLTNMSLAAFISWLKTSIAIVSGQVGANAGIIMLINMSLAAFISWLKTSIGIISQCMKRIKISSLTIFSHNNICSVPPSTLAGQAHTRQIFNSDIAFFSVELAPNIEPPALAAHSYRNAIGLLVGCSTILT</sequence>
<feature type="transmembrane region" description="Helical" evidence="1">
    <location>
        <begin position="52"/>
        <end position="72"/>
    </location>
</feature>
<keyword evidence="1" id="KW-0812">Transmembrane</keyword>
<evidence type="ECO:0000313" key="3">
    <source>
        <dbReference type="Proteomes" id="UP000092445"/>
    </source>
</evidence>
<dbReference type="VEuPathDB" id="VectorBase:GPAI018110"/>
<reference evidence="3" key="1">
    <citation type="submission" date="2014-03" db="EMBL/GenBank/DDBJ databases">
        <authorList>
            <person name="Aksoy S."/>
            <person name="Warren W."/>
            <person name="Wilson R.K."/>
        </authorList>
    </citation>
    <scope>NUCLEOTIDE SEQUENCE [LARGE SCALE GENOMIC DNA]</scope>
    <source>
        <strain evidence="3">IAEA</strain>
    </source>
</reference>
<protein>
    <submittedName>
        <fullName evidence="2">Uncharacterized protein</fullName>
    </submittedName>
</protein>
<keyword evidence="1" id="KW-0472">Membrane</keyword>
<evidence type="ECO:0000256" key="1">
    <source>
        <dbReference type="SAM" id="Phobius"/>
    </source>
</evidence>
<dbReference type="AlphaFoldDB" id="A0A1A9ZL77"/>
<organism evidence="2 3">
    <name type="scientific">Glossina pallidipes</name>
    <name type="common">Tsetse fly</name>
    <dbReference type="NCBI Taxonomy" id="7398"/>
    <lineage>
        <taxon>Eukaryota</taxon>
        <taxon>Metazoa</taxon>
        <taxon>Ecdysozoa</taxon>
        <taxon>Arthropoda</taxon>
        <taxon>Hexapoda</taxon>
        <taxon>Insecta</taxon>
        <taxon>Pterygota</taxon>
        <taxon>Neoptera</taxon>
        <taxon>Endopterygota</taxon>
        <taxon>Diptera</taxon>
        <taxon>Brachycera</taxon>
        <taxon>Muscomorpha</taxon>
        <taxon>Hippoboscoidea</taxon>
        <taxon>Glossinidae</taxon>
        <taxon>Glossina</taxon>
    </lineage>
</organism>
<dbReference type="Proteomes" id="UP000092445">
    <property type="component" value="Unassembled WGS sequence"/>
</dbReference>
<proteinExistence type="predicted"/>
<feature type="transmembrane region" description="Helical" evidence="1">
    <location>
        <begin position="84"/>
        <end position="105"/>
    </location>
</feature>